<sequence>MTDQVTKHLWEYDHPYYCDPHNWFVPLDQDNGQNHIHPSWPAFLGFLDRNGCNDPDTFLVFRWDWDRDEDPDDGDEPRNDLNLSVMLQSRGDYGHHTVRMTDEDEPAARAWLTERASTTAAIWEPLLPTAEALKKAEEETQRLRAAVESFRAPLDWHNADHRARIREGMVDTLQTMTGRPAEDIADQLMRYSDSAIWAVECEQARTAELAGAVHASAAEVDRLEPPVATATIRDGWLLCPHCGDRDSIVQIDSATRKHRLSVASDDVVGRHMAHGDFVVDGYQCTTCDHKVDVPFEVQPD</sequence>
<gene>
    <name evidence="1" type="ORF">GCM10010411_76630</name>
</gene>
<accession>A0ABN3QJF8</accession>
<evidence type="ECO:0000313" key="2">
    <source>
        <dbReference type="Proteomes" id="UP001501509"/>
    </source>
</evidence>
<dbReference type="Proteomes" id="UP001501509">
    <property type="component" value="Unassembled WGS sequence"/>
</dbReference>
<organism evidence="1 2">
    <name type="scientific">Actinomadura fulvescens</name>
    <dbReference type="NCBI Taxonomy" id="46160"/>
    <lineage>
        <taxon>Bacteria</taxon>
        <taxon>Bacillati</taxon>
        <taxon>Actinomycetota</taxon>
        <taxon>Actinomycetes</taxon>
        <taxon>Streptosporangiales</taxon>
        <taxon>Thermomonosporaceae</taxon>
        <taxon>Actinomadura</taxon>
    </lineage>
</organism>
<proteinExistence type="predicted"/>
<protein>
    <submittedName>
        <fullName evidence="1">Uncharacterized protein</fullName>
    </submittedName>
</protein>
<comment type="caution">
    <text evidence="1">The sequence shown here is derived from an EMBL/GenBank/DDBJ whole genome shotgun (WGS) entry which is preliminary data.</text>
</comment>
<keyword evidence="2" id="KW-1185">Reference proteome</keyword>
<dbReference type="EMBL" id="BAAATD010000013">
    <property type="protein sequence ID" value="GAA2628052.1"/>
    <property type="molecule type" value="Genomic_DNA"/>
</dbReference>
<reference evidence="1 2" key="1">
    <citation type="journal article" date="2019" name="Int. J. Syst. Evol. Microbiol.">
        <title>The Global Catalogue of Microorganisms (GCM) 10K type strain sequencing project: providing services to taxonomists for standard genome sequencing and annotation.</title>
        <authorList>
            <consortium name="The Broad Institute Genomics Platform"/>
            <consortium name="The Broad Institute Genome Sequencing Center for Infectious Disease"/>
            <person name="Wu L."/>
            <person name="Ma J."/>
        </authorList>
    </citation>
    <scope>NUCLEOTIDE SEQUENCE [LARGE SCALE GENOMIC DNA]</scope>
    <source>
        <strain evidence="1 2">JCM 6833</strain>
    </source>
</reference>
<name>A0ABN3QJF8_9ACTN</name>
<dbReference type="RefSeq" id="WP_344547394.1">
    <property type="nucleotide sequence ID" value="NZ_BAAATD010000013.1"/>
</dbReference>
<evidence type="ECO:0000313" key="1">
    <source>
        <dbReference type="EMBL" id="GAA2628052.1"/>
    </source>
</evidence>